<dbReference type="InParanoid" id="A9V7E3"/>
<dbReference type="RefSeq" id="XP_001748683.1">
    <property type="nucleotide sequence ID" value="XM_001748631.1"/>
</dbReference>
<dbReference type="InterPro" id="IPR001452">
    <property type="entry name" value="SH3_domain"/>
</dbReference>
<dbReference type="InterPro" id="IPR036028">
    <property type="entry name" value="SH3-like_dom_sf"/>
</dbReference>
<name>A9V7E3_MONBE</name>
<feature type="compositionally biased region" description="Polar residues" evidence="3">
    <location>
        <begin position="360"/>
        <end position="369"/>
    </location>
</feature>
<feature type="region of interest" description="Disordered" evidence="3">
    <location>
        <begin position="357"/>
        <end position="383"/>
    </location>
</feature>
<feature type="region of interest" description="Disordered" evidence="3">
    <location>
        <begin position="129"/>
        <end position="154"/>
    </location>
</feature>
<dbReference type="EMBL" id="CH991565">
    <property type="protein sequence ID" value="EDQ86570.1"/>
    <property type="molecule type" value="Genomic_DNA"/>
</dbReference>
<accession>A9V7E3</accession>
<feature type="compositionally biased region" description="Polar residues" evidence="3">
    <location>
        <begin position="280"/>
        <end position="293"/>
    </location>
</feature>
<dbReference type="PANTHER" id="PTHR14167">
    <property type="entry name" value="SH3 DOMAIN-CONTAINING"/>
    <property type="match status" value="1"/>
</dbReference>
<dbReference type="STRING" id="81824.A9V7E3"/>
<dbReference type="SMART" id="SM00326">
    <property type="entry name" value="SH3"/>
    <property type="match status" value="3"/>
</dbReference>
<dbReference type="PRINTS" id="PR00452">
    <property type="entry name" value="SH3DOMAIN"/>
</dbReference>
<evidence type="ECO:0000313" key="6">
    <source>
        <dbReference type="Proteomes" id="UP000001357"/>
    </source>
</evidence>
<dbReference type="AlphaFoldDB" id="A9V7E3"/>
<feature type="compositionally biased region" description="Basic residues" evidence="3">
    <location>
        <begin position="560"/>
        <end position="575"/>
    </location>
</feature>
<dbReference type="Gene3D" id="2.30.30.40">
    <property type="entry name" value="SH3 Domains"/>
    <property type="match status" value="3"/>
</dbReference>
<evidence type="ECO:0000256" key="2">
    <source>
        <dbReference type="PROSITE-ProRule" id="PRU00192"/>
    </source>
</evidence>
<feature type="compositionally biased region" description="Polar residues" evidence="3">
    <location>
        <begin position="746"/>
        <end position="757"/>
    </location>
</feature>
<dbReference type="PROSITE" id="PS50002">
    <property type="entry name" value="SH3"/>
    <property type="match status" value="3"/>
</dbReference>
<dbReference type="KEGG" id="mbr:MONBRDRAFT_10841"/>
<evidence type="ECO:0000313" key="5">
    <source>
        <dbReference type="EMBL" id="EDQ86570.1"/>
    </source>
</evidence>
<organism evidence="5 6">
    <name type="scientific">Monosiga brevicollis</name>
    <name type="common">Choanoflagellate</name>
    <dbReference type="NCBI Taxonomy" id="81824"/>
    <lineage>
        <taxon>Eukaryota</taxon>
        <taxon>Choanoflagellata</taxon>
        <taxon>Craspedida</taxon>
        <taxon>Salpingoecidae</taxon>
        <taxon>Monosiga</taxon>
    </lineage>
</organism>
<dbReference type="OMA" id="TSHASGW"/>
<keyword evidence="1 2" id="KW-0728">SH3 domain</keyword>
<dbReference type="Pfam" id="PF07653">
    <property type="entry name" value="SH3_2"/>
    <property type="match status" value="2"/>
</dbReference>
<evidence type="ECO:0000256" key="1">
    <source>
        <dbReference type="ARBA" id="ARBA00022443"/>
    </source>
</evidence>
<feature type="compositionally biased region" description="Basic and acidic residues" evidence="3">
    <location>
        <begin position="589"/>
        <end position="600"/>
    </location>
</feature>
<evidence type="ECO:0000259" key="4">
    <source>
        <dbReference type="PROSITE" id="PS50002"/>
    </source>
</evidence>
<keyword evidence="6" id="KW-1185">Reference proteome</keyword>
<dbReference type="PANTHER" id="PTHR14167:SF116">
    <property type="entry name" value="CAP, ISOFORM AC"/>
    <property type="match status" value="1"/>
</dbReference>
<dbReference type="Proteomes" id="UP000001357">
    <property type="component" value="Unassembled WGS sequence"/>
</dbReference>
<dbReference type="InterPro" id="IPR050384">
    <property type="entry name" value="Endophilin_SH3RF"/>
</dbReference>
<feature type="compositionally biased region" description="Basic residues" evidence="3">
    <location>
        <begin position="652"/>
        <end position="663"/>
    </location>
</feature>
<feature type="compositionally biased region" description="Polar residues" evidence="3">
    <location>
        <begin position="223"/>
        <end position="238"/>
    </location>
</feature>
<dbReference type="GeneID" id="5893970"/>
<protein>
    <recommendedName>
        <fullName evidence="4">SH3 domain-containing protein</fullName>
    </recommendedName>
</protein>
<dbReference type="Pfam" id="PF00018">
    <property type="entry name" value="SH3_1"/>
    <property type="match status" value="1"/>
</dbReference>
<dbReference type="SUPFAM" id="SSF50044">
    <property type="entry name" value="SH3-domain"/>
    <property type="match status" value="3"/>
</dbReference>
<feature type="region of interest" description="Disordered" evidence="3">
    <location>
        <begin position="218"/>
        <end position="257"/>
    </location>
</feature>
<feature type="compositionally biased region" description="Polar residues" evidence="3">
    <location>
        <begin position="604"/>
        <end position="616"/>
    </location>
</feature>
<reference evidence="5 6" key="1">
    <citation type="journal article" date="2008" name="Nature">
        <title>The genome of the choanoflagellate Monosiga brevicollis and the origin of metazoans.</title>
        <authorList>
            <consortium name="JGI Sequencing"/>
            <person name="King N."/>
            <person name="Westbrook M.J."/>
            <person name="Young S.L."/>
            <person name="Kuo A."/>
            <person name="Abedin M."/>
            <person name="Chapman J."/>
            <person name="Fairclough S."/>
            <person name="Hellsten U."/>
            <person name="Isogai Y."/>
            <person name="Letunic I."/>
            <person name="Marr M."/>
            <person name="Pincus D."/>
            <person name="Putnam N."/>
            <person name="Rokas A."/>
            <person name="Wright K.J."/>
            <person name="Zuzow R."/>
            <person name="Dirks W."/>
            <person name="Good M."/>
            <person name="Goodstein D."/>
            <person name="Lemons D."/>
            <person name="Li W."/>
            <person name="Lyons J.B."/>
            <person name="Morris A."/>
            <person name="Nichols S."/>
            <person name="Richter D.J."/>
            <person name="Salamov A."/>
            <person name="Bork P."/>
            <person name="Lim W.A."/>
            <person name="Manning G."/>
            <person name="Miller W.T."/>
            <person name="McGinnis W."/>
            <person name="Shapiro H."/>
            <person name="Tjian R."/>
            <person name="Grigoriev I.V."/>
            <person name="Rokhsar D."/>
        </authorList>
    </citation>
    <scope>NUCLEOTIDE SEQUENCE [LARGE SCALE GENOMIC DNA]</scope>
    <source>
        <strain evidence="6">MX1 / ATCC 50154</strain>
    </source>
</reference>
<feature type="compositionally biased region" description="Polar residues" evidence="3">
    <location>
        <begin position="671"/>
        <end position="681"/>
    </location>
</feature>
<feature type="compositionally biased region" description="Basic and acidic residues" evidence="3">
    <location>
        <begin position="691"/>
        <end position="701"/>
    </location>
</feature>
<feature type="domain" description="SH3" evidence="4">
    <location>
        <begin position="759"/>
        <end position="820"/>
    </location>
</feature>
<feature type="domain" description="SH3" evidence="4">
    <location>
        <begin position="422"/>
        <end position="486"/>
    </location>
</feature>
<feature type="region of interest" description="Disordered" evidence="3">
    <location>
        <begin position="540"/>
        <end position="771"/>
    </location>
</feature>
<gene>
    <name evidence="5" type="ORF">MONBRDRAFT_10841</name>
</gene>
<feature type="compositionally biased region" description="Pro residues" evidence="3">
    <location>
        <begin position="543"/>
        <end position="554"/>
    </location>
</feature>
<evidence type="ECO:0000256" key="3">
    <source>
        <dbReference type="SAM" id="MobiDB-lite"/>
    </source>
</evidence>
<sequence>MNHAEPRLATPAEGWHAKPGTHHRHCFDLPYLAPLALHLPIPSGRMTNACLHLEPIEALFSYEAAHDDELSLTRGEPIHFVHACDDGWILVIRAAHVKLLEEARPRLSAEYGACLGWVPSNYTSYDPSVLDHSGAAGDAKDTEPDSDEEEGMTNDHEVNVVPDALAGKDNAQIVNSIDAGQAAPSTLSAQGSADLFAETDNLNADEAEAQGMHWKSVSGIASKRSSTSQASPDANSGSAAPVSPPVEADDTVQRPQPGRQLSQQALSLYDLALQSSEPNSVTAVVQTHQNQAAATDPEPTIPEPLAASTVRPLTNASSSPATSASTPAAAVDTLADSIHSQAAQGNVQAAPVKTPAAVMNTETTPSSSMEAPGSPKRGRAPLPQERPLLYVDPQDALHKGKQAPAPAVTDERGVVLKTQADVRRHCVIAEFDCDAEEADELAFCKGDVIVLLQADLENPWWEGYRFGETRESSGLFPSHYIRRLSPHEAQFLHSMLEGNSVRAPPAIASTLAHGASNHELPIKHSNHKRTSGTNLYESLALPAPRPNRKAPPPPRDQKPYRRRRSSSASASRRKSSTQLTPATAAAPRGIDEAQPSEHRASGSAMASNSTADNQRCPSLPAARTDQPPTLPPPRSVAPSDVLPPVVPERSSSIRKKPHRKRRGVFGLFVRHQSNGQSNSRKAASPHKPRERRSGPEPELEQRQPLSQSTHAPEVDPVQRRNKIPQNKRPVPPSPADGTLADGHRASTGSDHQNSRTPRSAPKPGLVERDYRATCPDELTLHAGATVTVLDTTTDDRRWRGRDAQGCEGWFPADVVQLIQRRSRPASILMPSPASS</sequence>
<feature type="region of interest" description="Disordered" evidence="3">
    <location>
        <begin position="280"/>
        <end position="305"/>
    </location>
</feature>
<proteinExistence type="predicted"/>
<feature type="domain" description="SH3" evidence="4">
    <location>
        <begin position="51"/>
        <end position="128"/>
    </location>
</feature>